<feature type="compositionally biased region" description="Basic and acidic residues" evidence="1">
    <location>
        <begin position="60"/>
        <end position="70"/>
    </location>
</feature>
<accession>A0AAE6YED5</accession>
<reference evidence="2 3" key="1">
    <citation type="submission" date="2020-03" db="EMBL/GenBank/DDBJ databases">
        <title>Is there a link between lipid content and antibiotic production in Streptomyces?</title>
        <authorList>
            <person name="David M."/>
            <person name="Lejeune C."/>
            <person name="Abreu S."/>
            <person name="Thibessard A."/>
            <person name="Leblond P."/>
            <person name="Chaminade P."/>
            <person name="Virolle M.-J."/>
        </authorList>
    </citation>
    <scope>NUCLEOTIDE SEQUENCE [LARGE SCALE GENOMIC DNA]</scope>
    <source>
        <strain evidence="2 3">DSM 41481</strain>
    </source>
</reference>
<dbReference type="RefSeq" id="WP_143648465.1">
    <property type="nucleotide sequence ID" value="NZ_CM007717.1"/>
</dbReference>
<organism evidence="2 3">
    <name type="scientific">Streptomyces antibioticus</name>
    <dbReference type="NCBI Taxonomy" id="1890"/>
    <lineage>
        <taxon>Bacteria</taxon>
        <taxon>Bacillati</taxon>
        <taxon>Actinomycetota</taxon>
        <taxon>Actinomycetes</taxon>
        <taxon>Kitasatosporales</taxon>
        <taxon>Streptomycetaceae</taxon>
        <taxon>Streptomyces</taxon>
    </lineage>
</organism>
<evidence type="ECO:0000313" key="3">
    <source>
        <dbReference type="Proteomes" id="UP000502504"/>
    </source>
</evidence>
<name>A0AAE6YED5_STRAT</name>
<sequence>MPTPLAELRTPRPGAVDAARCPVCGSLRAELAAALRAGDAHAARATVHAMHTHMVYGHPNDPRNRPRREAWPSYLNPP</sequence>
<evidence type="ECO:0000313" key="2">
    <source>
        <dbReference type="EMBL" id="QIT47282.1"/>
    </source>
</evidence>
<dbReference type="Proteomes" id="UP000502504">
    <property type="component" value="Chromosome"/>
</dbReference>
<evidence type="ECO:0000256" key="1">
    <source>
        <dbReference type="SAM" id="MobiDB-lite"/>
    </source>
</evidence>
<dbReference type="EMBL" id="CP050692">
    <property type="protein sequence ID" value="QIT47282.1"/>
    <property type="molecule type" value="Genomic_DNA"/>
</dbReference>
<gene>
    <name evidence="2" type="ORF">HCX60_30300</name>
</gene>
<proteinExistence type="predicted"/>
<feature type="region of interest" description="Disordered" evidence="1">
    <location>
        <begin position="54"/>
        <end position="78"/>
    </location>
</feature>
<dbReference type="AlphaFoldDB" id="A0AAE6YED5"/>
<protein>
    <submittedName>
        <fullName evidence="2">Uncharacterized protein</fullName>
    </submittedName>
</protein>